<evidence type="ECO:0008006" key="12">
    <source>
        <dbReference type="Google" id="ProtNLM"/>
    </source>
</evidence>
<dbReference type="Pfam" id="PF00035">
    <property type="entry name" value="dsrm"/>
    <property type="match status" value="3"/>
</dbReference>
<dbReference type="Ensembl" id="ENSMALT00000007367.1">
    <property type="protein sequence ID" value="ENSMALP00000007218.1"/>
    <property type="gene ID" value="ENSMALG00000005115.1"/>
</dbReference>
<keyword evidence="2" id="KW-0547">Nucleotide-binding</keyword>
<keyword evidence="4" id="KW-0067">ATP-binding</keyword>
<reference evidence="10" key="2">
    <citation type="submission" date="2025-09" db="UniProtKB">
        <authorList>
            <consortium name="Ensembl"/>
        </authorList>
    </citation>
    <scope>IDENTIFICATION</scope>
</reference>
<evidence type="ECO:0000313" key="10">
    <source>
        <dbReference type="Ensembl" id="ENSMALP00000007218.1"/>
    </source>
</evidence>
<evidence type="ECO:0000256" key="1">
    <source>
        <dbReference type="ARBA" id="ARBA00022679"/>
    </source>
</evidence>
<name>A0A3Q3IQ97_MONAL</name>
<evidence type="ECO:0000256" key="3">
    <source>
        <dbReference type="ARBA" id="ARBA00022777"/>
    </source>
</evidence>
<dbReference type="GO" id="GO:0005524">
    <property type="term" value="F:ATP binding"/>
    <property type="evidence" value="ECO:0007669"/>
    <property type="project" value="UniProtKB-KW"/>
</dbReference>
<proteinExistence type="predicted"/>
<evidence type="ECO:0000256" key="5">
    <source>
        <dbReference type="PROSITE-ProRule" id="PRU00266"/>
    </source>
</evidence>
<feature type="domain" description="DRBM" evidence="9">
    <location>
        <begin position="12"/>
        <end position="80"/>
    </location>
</feature>
<dbReference type="InterPro" id="IPR000719">
    <property type="entry name" value="Prot_kinase_dom"/>
</dbReference>
<dbReference type="PANTHER" id="PTHR11042:SF166">
    <property type="entry name" value="EUKARYOTIC TRANSLATION INITIATION FACTOR 2-ALPHA KINASE 3"/>
    <property type="match status" value="1"/>
</dbReference>
<evidence type="ECO:0000256" key="6">
    <source>
        <dbReference type="SAM" id="MobiDB-lite"/>
    </source>
</evidence>
<keyword evidence="7" id="KW-0472">Membrane</keyword>
<evidence type="ECO:0000259" key="9">
    <source>
        <dbReference type="PROSITE" id="PS50137"/>
    </source>
</evidence>
<feature type="region of interest" description="Disordered" evidence="6">
    <location>
        <begin position="238"/>
        <end position="264"/>
    </location>
</feature>
<protein>
    <recommendedName>
        <fullName evidence="12">Eukaryotic translation initiation factor 2-alpha kinase 2</fullName>
    </recommendedName>
</protein>
<evidence type="ECO:0000256" key="7">
    <source>
        <dbReference type="SAM" id="Phobius"/>
    </source>
</evidence>
<dbReference type="GO" id="GO:0005737">
    <property type="term" value="C:cytoplasm"/>
    <property type="evidence" value="ECO:0007669"/>
    <property type="project" value="TreeGrafter"/>
</dbReference>
<dbReference type="SMART" id="SM00220">
    <property type="entry name" value="S_TKc"/>
    <property type="match status" value="1"/>
</dbReference>
<dbReference type="InterPro" id="IPR014720">
    <property type="entry name" value="dsRBD_dom"/>
</dbReference>
<feature type="domain" description="DRBM" evidence="9">
    <location>
        <begin position="166"/>
        <end position="234"/>
    </location>
</feature>
<dbReference type="SUPFAM" id="SSF54768">
    <property type="entry name" value="dsRNA-binding domain-like"/>
    <property type="match status" value="3"/>
</dbReference>
<dbReference type="PROSITE" id="PS50011">
    <property type="entry name" value="PROTEIN_KINASE_DOM"/>
    <property type="match status" value="1"/>
</dbReference>
<keyword evidence="1" id="KW-0808">Transferase</keyword>
<dbReference type="PROSITE" id="PS50137">
    <property type="entry name" value="DS_RBD"/>
    <property type="match status" value="3"/>
</dbReference>
<dbReference type="AlphaFoldDB" id="A0A3Q3IQ97"/>
<organism evidence="10 11">
    <name type="scientific">Monopterus albus</name>
    <name type="common">Swamp eel</name>
    <dbReference type="NCBI Taxonomy" id="43700"/>
    <lineage>
        <taxon>Eukaryota</taxon>
        <taxon>Metazoa</taxon>
        <taxon>Chordata</taxon>
        <taxon>Craniata</taxon>
        <taxon>Vertebrata</taxon>
        <taxon>Euteleostomi</taxon>
        <taxon>Actinopterygii</taxon>
        <taxon>Neopterygii</taxon>
        <taxon>Teleostei</taxon>
        <taxon>Neoteleostei</taxon>
        <taxon>Acanthomorphata</taxon>
        <taxon>Anabantaria</taxon>
        <taxon>Synbranchiformes</taxon>
        <taxon>Synbranchidae</taxon>
        <taxon>Monopterus</taxon>
    </lineage>
</organism>
<dbReference type="GO" id="GO:0004694">
    <property type="term" value="F:eukaryotic translation initiation factor 2alpha kinase activity"/>
    <property type="evidence" value="ECO:0007669"/>
    <property type="project" value="TreeGrafter"/>
</dbReference>
<evidence type="ECO:0000256" key="2">
    <source>
        <dbReference type="ARBA" id="ARBA00022741"/>
    </source>
</evidence>
<keyword evidence="7" id="KW-1133">Transmembrane helix</keyword>
<dbReference type="SUPFAM" id="SSF56112">
    <property type="entry name" value="Protein kinase-like (PK-like)"/>
    <property type="match status" value="1"/>
</dbReference>
<dbReference type="Proteomes" id="UP000261600">
    <property type="component" value="Unplaced"/>
</dbReference>
<keyword evidence="11" id="KW-1185">Reference proteome</keyword>
<dbReference type="Gene3D" id="3.30.160.20">
    <property type="match status" value="3"/>
</dbReference>
<dbReference type="InterPro" id="IPR050339">
    <property type="entry name" value="CC_SR_Kinase"/>
</dbReference>
<dbReference type="SMART" id="SM00358">
    <property type="entry name" value="DSRM"/>
    <property type="match status" value="3"/>
</dbReference>
<dbReference type="PANTHER" id="PTHR11042">
    <property type="entry name" value="EUKARYOTIC TRANSLATION INITIATION FACTOR 2-ALPHA KINASE EIF2-ALPHA KINASE -RELATED"/>
    <property type="match status" value="1"/>
</dbReference>
<dbReference type="Gene3D" id="3.30.200.20">
    <property type="entry name" value="Phosphorylase Kinase, domain 1"/>
    <property type="match status" value="1"/>
</dbReference>
<dbReference type="Gene3D" id="1.10.510.10">
    <property type="entry name" value="Transferase(Phosphotransferase) domain 1"/>
    <property type="match status" value="1"/>
</dbReference>
<dbReference type="Pfam" id="PF00069">
    <property type="entry name" value="Pkinase"/>
    <property type="match status" value="1"/>
</dbReference>
<dbReference type="InterPro" id="IPR044452">
    <property type="entry name" value="EIF2AK2_DSRM_1"/>
</dbReference>
<dbReference type="GO" id="GO:0003725">
    <property type="term" value="F:double-stranded RNA binding"/>
    <property type="evidence" value="ECO:0007669"/>
    <property type="project" value="InterPro"/>
</dbReference>
<dbReference type="InterPro" id="IPR011009">
    <property type="entry name" value="Kinase-like_dom_sf"/>
</dbReference>
<dbReference type="STRING" id="43700.ENSMALP00000007218"/>
<reference evidence="10" key="1">
    <citation type="submission" date="2025-08" db="UniProtKB">
        <authorList>
            <consortium name="Ensembl"/>
        </authorList>
    </citation>
    <scope>IDENTIFICATION</scope>
</reference>
<dbReference type="CDD" id="cd19903">
    <property type="entry name" value="DSRM_EIF2AK2_rpt1"/>
    <property type="match status" value="1"/>
</dbReference>
<feature type="domain" description="Protein kinase" evidence="8">
    <location>
        <begin position="338"/>
        <end position="572"/>
    </location>
</feature>
<sequence>MSNASSFAKAMDNVTKLYEHAQKTRSELTFEDISSEDPSHNKTYTIRAGLNGKTCATGEGKTKKEAKQNAAEASFVVLRIFFFMMGGCLIAILFYYCVWIKNKVTVRAKESIRVESNAFSCSFTVGNKEYPAACGKTKKEAKEEAAKVVCQMLGVTPNNRKYRGPNFIGTVDHYCQKTVRTLNFIEEKRSGPSHNPQFFYKLVINNKEYPVAEGKSVKEAKQNAAELAWSALQEQSDWDSKVPQRSAVSVDTPPPSLSTPSSLESLEASSQSMQAGTSDSVIFTNSSSSSKDQVCYCAQNNVLSHTVLAFLARLKCFILPEYIFLNDCVNLNRFSSDFDTIQCLAKGGFGRVYKAREKLVDQYYAVKIVRCKEKALREVGALEKILHCNIVRYYNCWLEDSDYQWDNTTDSYSTSQSNSNSSQKYLYIKMELCDTRTLKDWINEKNMESPQESKRRAESVPIVQQIVSGVECIHSNNFIHRDLKTEKNEELKPHCCCVHVNNVLPSSSAISLSLKRFPLVRCLSKVHVWEILQMIKLMLCEKPEDRPEASALKAEMELWAQTQKMHQMHMTV</sequence>
<evidence type="ECO:0000256" key="4">
    <source>
        <dbReference type="ARBA" id="ARBA00022840"/>
    </source>
</evidence>
<feature type="domain" description="DRBM" evidence="9">
    <location>
        <begin position="119"/>
        <end position="155"/>
    </location>
</feature>
<evidence type="ECO:0000259" key="8">
    <source>
        <dbReference type="PROSITE" id="PS50011"/>
    </source>
</evidence>
<accession>A0A3Q3IQ97</accession>
<dbReference type="CDD" id="cd19875">
    <property type="entry name" value="DSRM_EIF2AK2-like"/>
    <property type="match status" value="1"/>
</dbReference>
<keyword evidence="3" id="KW-0418">Kinase</keyword>
<evidence type="ECO:0000313" key="11">
    <source>
        <dbReference type="Proteomes" id="UP000261600"/>
    </source>
</evidence>
<keyword evidence="7" id="KW-0812">Transmembrane</keyword>
<keyword evidence="5" id="KW-0694">RNA-binding</keyword>
<feature type="transmembrane region" description="Helical" evidence="7">
    <location>
        <begin position="73"/>
        <end position="96"/>
    </location>
</feature>
<dbReference type="GO" id="GO:0005634">
    <property type="term" value="C:nucleus"/>
    <property type="evidence" value="ECO:0007669"/>
    <property type="project" value="TreeGrafter"/>
</dbReference>